<dbReference type="Proteomes" id="UP001230504">
    <property type="component" value="Unassembled WGS sequence"/>
</dbReference>
<keyword evidence="3" id="KW-1185">Reference proteome</keyword>
<reference evidence="2" key="1">
    <citation type="submission" date="2021-06" db="EMBL/GenBank/DDBJ databases">
        <title>Comparative genomics, transcriptomics and evolutionary studies reveal genomic signatures of adaptation to plant cell wall in hemibiotrophic fungi.</title>
        <authorList>
            <consortium name="DOE Joint Genome Institute"/>
            <person name="Baroncelli R."/>
            <person name="Diaz J.F."/>
            <person name="Benocci T."/>
            <person name="Peng M."/>
            <person name="Battaglia E."/>
            <person name="Haridas S."/>
            <person name="Andreopoulos W."/>
            <person name="Labutti K."/>
            <person name="Pangilinan J."/>
            <person name="Floch G.L."/>
            <person name="Makela M.R."/>
            <person name="Henrissat B."/>
            <person name="Grigoriev I.V."/>
            <person name="Crouch J.A."/>
            <person name="De Vries R.P."/>
            <person name="Sukno S.A."/>
            <person name="Thon M.R."/>
        </authorList>
    </citation>
    <scope>NUCLEOTIDE SEQUENCE</scope>
    <source>
        <strain evidence="2">CBS 125086</strain>
    </source>
</reference>
<keyword evidence="1" id="KW-1133">Transmembrane helix</keyword>
<dbReference type="AlphaFoldDB" id="A0AAD8V076"/>
<gene>
    <name evidence="2" type="ORF">LY79DRAFT_367343</name>
</gene>
<dbReference type="RefSeq" id="XP_060410004.1">
    <property type="nucleotide sequence ID" value="XM_060552800.1"/>
</dbReference>
<dbReference type="EMBL" id="JAHLJV010000075">
    <property type="protein sequence ID" value="KAK1574482.1"/>
    <property type="molecule type" value="Genomic_DNA"/>
</dbReference>
<feature type="transmembrane region" description="Helical" evidence="1">
    <location>
        <begin position="30"/>
        <end position="51"/>
    </location>
</feature>
<organism evidence="2 3">
    <name type="scientific">Colletotrichum navitas</name>
    <dbReference type="NCBI Taxonomy" id="681940"/>
    <lineage>
        <taxon>Eukaryota</taxon>
        <taxon>Fungi</taxon>
        <taxon>Dikarya</taxon>
        <taxon>Ascomycota</taxon>
        <taxon>Pezizomycotina</taxon>
        <taxon>Sordariomycetes</taxon>
        <taxon>Hypocreomycetidae</taxon>
        <taxon>Glomerellales</taxon>
        <taxon>Glomerellaceae</taxon>
        <taxon>Colletotrichum</taxon>
        <taxon>Colletotrichum graminicola species complex</taxon>
    </lineage>
</organism>
<protein>
    <submittedName>
        <fullName evidence="2">Uncharacterized protein</fullName>
    </submittedName>
</protein>
<name>A0AAD8V076_9PEZI</name>
<sequence>MTKYLRTLLLACGPVGASHPVVSTSRPFYPFFYFFLSFSLTLTFPCLWNMLPMLPLPQSAKANAADLAKATSGGLQRRPLSSLVAPKHPLLHPPPLVPVTVPVSVLVPAQSASSDSPTV</sequence>
<proteinExistence type="predicted"/>
<dbReference type="GeneID" id="85437040"/>
<comment type="caution">
    <text evidence="2">The sequence shown here is derived from an EMBL/GenBank/DDBJ whole genome shotgun (WGS) entry which is preliminary data.</text>
</comment>
<keyword evidence="1" id="KW-0472">Membrane</keyword>
<accession>A0AAD8V076</accession>
<evidence type="ECO:0000313" key="3">
    <source>
        <dbReference type="Proteomes" id="UP001230504"/>
    </source>
</evidence>
<evidence type="ECO:0000313" key="2">
    <source>
        <dbReference type="EMBL" id="KAK1574482.1"/>
    </source>
</evidence>
<keyword evidence="1" id="KW-0812">Transmembrane</keyword>
<evidence type="ECO:0000256" key="1">
    <source>
        <dbReference type="SAM" id="Phobius"/>
    </source>
</evidence>